<dbReference type="GeneID" id="111099555"/>
<keyword evidence="1" id="KW-0175">Coiled coil</keyword>
<dbReference type="RefSeq" id="XP_022286579.1">
    <property type="nucleotide sequence ID" value="XM_022430871.1"/>
</dbReference>
<feature type="coiled-coil region" evidence="1">
    <location>
        <begin position="92"/>
        <end position="119"/>
    </location>
</feature>
<proteinExistence type="predicted"/>
<keyword evidence="3" id="KW-1185">Reference proteome</keyword>
<gene>
    <name evidence="4" type="primary">LOC111099555</name>
</gene>
<keyword evidence="2" id="KW-0812">Transmembrane</keyword>
<dbReference type="AlphaFoldDB" id="A0A8B8A9N1"/>
<accession>A0A8B8A9N1</accession>
<keyword evidence="2" id="KW-1133">Transmembrane helix</keyword>
<evidence type="ECO:0000256" key="2">
    <source>
        <dbReference type="SAM" id="Phobius"/>
    </source>
</evidence>
<evidence type="ECO:0000313" key="3">
    <source>
        <dbReference type="Proteomes" id="UP000694844"/>
    </source>
</evidence>
<evidence type="ECO:0000313" key="4">
    <source>
        <dbReference type="RefSeq" id="XP_022286579.1"/>
    </source>
</evidence>
<protein>
    <submittedName>
        <fullName evidence="4">Uncharacterized protein LOC111099555</fullName>
    </submittedName>
</protein>
<evidence type="ECO:0000256" key="1">
    <source>
        <dbReference type="SAM" id="Coils"/>
    </source>
</evidence>
<feature type="transmembrane region" description="Helical" evidence="2">
    <location>
        <begin position="142"/>
        <end position="164"/>
    </location>
</feature>
<sequence length="181" mass="20084">MTTASETTSMALSTLSEENLSTTLIEQEHTSTDTLTSTSSQRAVSALITEERGKTTTETMPLTSGQNVGNVSTSMCPCDCEYLDKIDYWSDEANQLKQYNELSQKLAELKRLLNVETKNLSSFINKKISAADERPSAIVTGYLGALVLGLVFGFIFLLDFPVIIHQIKDLFRNIRGWCDRA</sequence>
<dbReference type="Proteomes" id="UP000694844">
    <property type="component" value="Chromosome 6"/>
</dbReference>
<dbReference type="KEGG" id="cvn:111099555"/>
<organism evidence="3 4">
    <name type="scientific">Crassostrea virginica</name>
    <name type="common">Eastern oyster</name>
    <dbReference type="NCBI Taxonomy" id="6565"/>
    <lineage>
        <taxon>Eukaryota</taxon>
        <taxon>Metazoa</taxon>
        <taxon>Spiralia</taxon>
        <taxon>Lophotrochozoa</taxon>
        <taxon>Mollusca</taxon>
        <taxon>Bivalvia</taxon>
        <taxon>Autobranchia</taxon>
        <taxon>Pteriomorphia</taxon>
        <taxon>Ostreida</taxon>
        <taxon>Ostreoidea</taxon>
        <taxon>Ostreidae</taxon>
        <taxon>Crassostrea</taxon>
    </lineage>
</organism>
<reference evidence="4" key="1">
    <citation type="submission" date="2025-08" db="UniProtKB">
        <authorList>
            <consortium name="RefSeq"/>
        </authorList>
    </citation>
    <scope>IDENTIFICATION</scope>
    <source>
        <tissue evidence="4">Whole sample</tissue>
    </source>
</reference>
<dbReference type="OrthoDB" id="6106551at2759"/>
<keyword evidence="2" id="KW-0472">Membrane</keyword>
<name>A0A8B8A9N1_CRAVI</name>